<protein>
    <submittedName>
        <fullName evidence="2">Uncharacterized protein</fullName>
    </submittedName>
</protein>
<reference evidence="2 3" key="1">
    <citation type="submission" date="2020-09" db="EMBL/GenBank/DDBJ databases">
        <title>Roseomonas.</title>
        <authorList>
            <person name="Zhu W."/>
        </authorList>
    </citation>
    <scope>NUCLEOTIDE SEQUENCE [LARGE SCALE GENOMIC DNA]</scope>
    <source>
        <strain evidence="2 3">1311</strain>
    </source>
</reference>
<accession>A0ABS3KGU6</accession>
<evidence type="ECO:0000256" key="1">
    <source>
        <dbReference type="SAM" id="SignalP"/>
    </source>
</evidence>
<dbReference type="RefSeq" id="WP_207449999.1">
    <property type="nucleotide sequence ID" value="NZ_CP061091.1"/>
</dbReference>
<dbReference type="EMBL" id="JACTNF010000027">
    <property type="protein sequence ID" value="MBO1076703.1"/>
    <property type="molecule type" value="Genomic_DNA"/>
</dbReference>
<keyword evidence="3" id="KW-1185">Reference proteome</keyword>
<name>A0ABS3KGU6_9PROT</name>
<evidence type="ECO:0000313" key="2">
    <source>
        <dbReference type="EMBL" id="MBO1076703.1"/>
    </source>
</evidence>
<feature type="chain" id="PRO_5046389334" evidence="1">
    <location>
        <begin position="23"/>
        <end position="102"/>
    </location>
</feature>
<sequence>MFRIAMLSAALLASGLAGAAHAQDLQVVNQGEQFEVHYPAGYTGNILGGGAVRVSGQGESQRIAHLTASFAQQPAGIPVFVGGGEGRVAYLPAAQGQFLANR</sequence>
<feature type="signal peptide" evidence="1">
    <location>
        <begin position="1"/>
        <end position="22"/>
    </location>
</feature>
<keyword evidence="1" id="KW-0732">Signal</keyword>
<evidence type="ECO:0000313" key="3">
    <source>
        <dbReference type="Proteomes" id="UP001518990"/>
    </source>
</evidence>
<organism evidence="2 3">
    <name type="scientific">Roseomonas marmotae</name>
    <dbReference type="NCBI Taxonomy" id="2768161"/>
    <lineage>
        <taxon>Bacteria</taxon>
        <taxon>Pseudomonadati</taxon>
        <taxon>Pseudomonadota</taxon>
        <taxon>Alphaproteobacteria</taxon>
        <taxon>Acetobacterales</taxon>
        <taxon>Roseomonadaceae</taxon>
        <taxon>Roseomonas</taxon>
    </lineage>
</organism>
<gene>
    <name evidence="2" type="ORF">IAI60_18980</name>
</gene>
<dbReference type="Proteomes" id="UP001518990">
    <property type="component" value="Unassembled WGS sequence"/>
</dbReference>
<proteinExistence type="predicted"/>
<comment type="caution">
    <text evidence="2">The sequence shown here is derived from an EMBL/GenBank/DDBJ whole genome shotgun (WGS) entry which is preliminary data.</text>
</comment>